<comment type="subcellular location">
    <subcellularLocation>
        <location evidence="1 2">Nucleus</location>
    </subcellularLocation>
</comment>
<dbReference type="InterPro" id="IPR009057">
    <property type="entry name" value="Homeodomain-like_sf"/>
</dbReference>
<dbReference type="AlphaFoldDB" id="T0QLD4"/>
<dbReference type="CDD" id="cd00086">
    <property type="entry name" value="homeodomain"/>
    <property type="match status" value="1"/>
</dbReference>
<name>T0QLD4_SAPDV</name>
<dbReference type="InParanoid" id="T0QLD4"/>
<dbReference type="VEuPathDB" id="FungiDB:SDRG_03842"/>
<feature type="compositionally biased region" description="Basic and acidic residues" evidence="3">
    <location>
        <begin position="46"/>
        <end position="59"/>
    </location>
</feature>
<keyword evidence="1 2" id="KW-0238">DNA-binding</keyword>
<keyword evidence="1 2" id="KW-0539">Nucleus</keyword>
<reference evidence="5 6" key="1">
    <citation type="submission" date="2012-04" db="EMBL/GenBank/DDBJ databases">
        <title>The Genome Sequence of Saprolegnia declina VS20.</title>
        <authorList>
            <consortium name="The Broad Institute Genome Sequencing Platform"/>
            <person name="Russ C."/>
            <person name="Nusbaum C."/>
            <person name="Tyler B."/>
            <person name="van West P."/>
            <person name="Dieguez-Uribeondo J."/>
            <person name="de Bruijn I."/>
            <person name="Tripathy S."/>
            <person name="Jiang R."/>
            <person name="Young S.K."/>
            <person name="Zeng Q."/>
            <person name="Gargeya S."/>
            <person name="Fitzgerald M."/>
            <person name="Haas B."/>
            <person name="Abouelleil A."/>
            <person name="Alvarado L."/>
            <person name="Arachchi H.M."/>
            <person name="Berlin A."/>
            <person name="Chapman S.B."/>
            <person name="Goldberg J."/>
            <person name="Griggs A."/>
            <person name="Gujja S."/>
            <person name="Hansen M."/>
            <person name="Howarth C."/>
            <person name="Imamovic A."/>
            <person name="Larimer J."/>
            <person name="McCowen C."/>
            <person name="Montmayeur A."/>
            <person name="Murphy C."/>
            <person name="Neiman D."/>
            <person name="Pearson M."/>
            <person name="Priest M."/>
            <person name="Roberts A."/>
            <person name="Saif S."/>
            <person name="Shea T."/>
            <person name="Sisk P."/>
            <person name="Sykes S."/>
            <person name="Wortman J."/>
            <person name="Nusbaum C."/>
            <person name="Birren B."/>
        </authorList>
    </citation>
    <scope>NUCLEOTIDE SEQUENCE [LARGE SCALE GENOMIC DNA]</scope>
    <source>
        <strain evidence="5 6">VS20</strain>
    </source>
</reference>
<evidence type="ECO:0000256" key="1">
    <source>
        <dbReference type="PROSITE-ProRule" id="PRU00108"/>
    </source>
</evidence>
<keyword evidence="1 2" id="KW-0371">Homeobox</keyword>
<dbReference type="OrthoDB" id="75584at2759"/>
<feature type="compositionally biased region" description="Basic and acidic residues" evidence="3">
    <location>
        <begin position="412"/>
        <end position="422"/>
    </location>
</feature>
<dbReference type="SUPFAM" id="SSF46689">
    <property type="entry name" value="Homeodomain-like"/>
    <property type="match status" value="1"/>
</dbReference>
<gene>
    <name evidence="5" type="ORF">SDRG_03842</name>
</gene>
<dbReference type="GeneID" id="19944569"/>
<dbReference type="SMART" id="SM00389">
    <property type="entry name" value="HOX"/>
    <property type="match status" value="1"/>
</dbReference>
<dbReference type="EMBL" id="JH767140">
    <property type="protein sequence ID" value="EQC38884.1"/>
    <property type="molecule type" value="Genomic_DNA"/>
</dbReference>
<dbReference type="GO" id="GO:0003677">
    <property type="term" value="F:DNA binding"/>
    <property type="evidence" value="ECO:0007669"/>
    <property type="project" value="UniProtKB-UniRule"/>
</dbReference>
<dbReference type="GO" id="GO:0005634">
    <property type="term" value="C:nucleus"/>
    <property type="evidence" value="ECO:0007669"/>
    <property type="project" value="UniProtKB-SubCell"/>
</dbReference>
<sequence>MDHLLNTMAEADDSQTQMPDDSETQMPEEAQTPSLVMMLQMPLDMSERVGVHGNETDEANHDDDEDDDDGRVAFPRELAAPAFDAIEGESPVLLDGVLPEAPPGPDFEFAHVLHTNDMVDYSSSSHIRRRGVKARVVPVARYFPLVPPPTYQPPGNATKSIHQQVALRLAFLRNSRPTKSELLELSASTGLPWLEIATWFKGERWRVRRAGGLVSLEGGKPTPNAWALVMDGLALEAPRTIASATKATIETRTKEKAALRKLLTPAQKALSTAWAMQYADVEDANDRAFRVGALVDHMDVRRRKEFRKLLVGEPSLSLRSDTDSKIRKSCADATCTREVVAARADQCWSFMESRFGAANDQGDEKYVDDEGNILLDASLLSGMECMFLRHRDYFMALVHRLKVHDFFQELSDRPNKRARVDGQPEVMPATEDDALPAPRPQNHGINLGHDEEEHNQQGDNSNRAIV</sequence>
<dbReference type="PROSITE" id="PS50071">
    <property type="entry name" value="HOMEOBOX_2"/>
    <property type="match status" value="1"/>
</dbReference>
<organism evidence="5 6">
    <name type="scientific">Saprolegnia diclina (strain VS20)</name>
    <dbReference type="NCBI Taxonomy" id="1156394"/>
    <lineage>
        <taxon>Eukaryota</taxon>
        <taxon>Sar</taxon>
        <taxon>Stramenopiles</taxon>
        <taxon>Oomycota</taxon>
        <taxon>Saprolegniomycetes</taxon>
        <taxon>Saprolegniales</taxon>
        <taxon>Saprolegniaceae</taxon>
        <taxon>Saprolegnia</taxon>
    </lineage>
</organism>
<dbReference type="Gene3D" id="1.10.10.60">
    <property type="entry name" value="Homeodomain-like"/>
    <property type="match status" value="1"/>
</dbReference>
<feature type="region of interest" description="Disordered" evidence="3">
    <location>
        <begin position="412"/>
        <end position="466"/>
    </location>
</feature>
<dbReference type="Pfam" id="PF00046">
    <property type="entry name" value="Homeodomain"/>
    <property type="match status" value="1"/>
</dbReference>
<evidence type="ECO:0000259" key="4">
    <source>
        <dbReference type="PROSITE" id="PS50071"/>
    </source>
</evidence>
<feature type="region of interest" description="Disordered" evidence="3">
    <location>
        <begin position="1"/>
        <end position="30"/>
    </location>
</feature>
<dbReference type="eggNOG" id="ENOG502SX4X">
    <property type="taxonomic scope" value="Eukaryota"/>
</dbReference>
<proteinExistence type="predicted"/>
<evidence type="ECO:0000313" key="6">
    <source>
        <dbReference type="Proteomes" id="UP000030762"/>
    </source>
</evidence>
<evidence type="ECO:0000256" key="3">
    <source>
        <dbReference type="SAM" id="MobiDB-lite"/>
    </source>
</evidence>
<dbReference type="InterPro" id="IPR001356">
    <property type="entry name" value="HD"/>
</dbReference>
<evidence type="ECO:0000256" key="2">
    <source>
        <dbReference type="RuleBase" id="RU000682"/>
    </source>
</evidence>
<dbReference type="RefSeq" id="XP_008607708.1">
    <property type="nucleotide sequence ID" value="XM_008609486.1"/>
</dbReference>
<protein>
    <recommendedName>
        <fullName evidence="4">Homeobox domain-containing protein</fullName>
    </recommendedName>
</protein>
<feature type="compositionally biased region" description="Acidic residues" evidence="3">
    <location>
        <begin position="60"/>
        <end position="69"/>
    </location>
</feature>
<feature type="compositionally biased region" description="Polar residues" evidence="3">
    <location>
        <begin position="457"/>
        <end position="466"/>
    </location>
</feature>
<feature type="DNA-binding region" description="Homeobox" evidence="1">
    <location>
        <begin position="164"/>
        <end position="211"/>
    </location>
</feature>
<keyword evidence="6" id="KW-1185">Reference proteome</keyword>
<dbReference type="OMA" id="PLDMSER"/>
<feature type="region of interest" description="Disordered" evidence="3">
    <location>
        <begin position="46"/>
        <end position="69"/>
    </location>
</feature>
<evidence type="ECO:0000313" key="5">
    <source>
        <dbReference type="EMBL" id="EQC38884.1"/>
    </source>
</evidence>
<feature type="domain" description="Homeobox" evidence="4">
    <location>
        <begin position="162"/>
        <end position="210"/>
    </location>
</feature>
<dbReference type="Proteomes" id="UP000030762">
    <property type="component" value="Unassembled WGS sequence"/>
</dbReference>
<accession>T0QLD4</accession>